<evidence type="ECO:0000256" key="4">
    <source>
        <dbReference type="ARBA" id="ARBA00022679"/>
    </source>
</evidence>
<dbReference type="Pfam" id="PF13231">
    <property type="entry name" value="PMT_2"/>
    <property type="match status" value="1"/>
</dbReference>
<feature type="transmembrane region" description="Helical" evidence="8">
    <location>
        <begin position="322"/>
        <end position="338"/>
    </location>
</feature>
<evidence type="ECO:0000256" key="5">
    <source>
        <dbReference type="ARBA" id="ARBA00022692"/>
    </source>
</evidence>
<dbReference type="InterPro" id="IPR050297">
    <property type="entry name" value="LipidA_mod_glycosyltrf_83"/>
</dbReference>
<keyword evidence="7 8" id="KW-0472">Membrane</keyword>
<evidence type="ECO:0000259" key="9">
    <source>
        <dbReference type="Pfam" id="PF13231"/>
    </source>
</evidence>
<sequence>MAAMASACPLADPGAPTSIAGGRGGLWVALGLGLLLRLAGMGWGLPGEGHLWSFHPDEYRLVDAARRVATEPTLHPTRFQYGSLAVYLPAALGAPLAWLGVIDGPRGWHLVGRTVSLIAGLVAIGATWALARRLLGGAAATVAALALAVAPGAALLSAWATPDAPATAFVVLALASTARALDPGEGRPGRWLLIAGVVGGLAAAVKYSAGAVVLAPVVAAWIGVGAASARTRLARALLAGLASLATFAGCTPHAFLSSAEFLRDLEYELVQHPRSGHGNLFEATGDGWSYHLVTNLPFLLGWPLLAVGVIGLVPLARRGGRGGLIAAGFGLLVFGLLGTSKVRFMRYLLPLAPVLCVAAGALIAGRAERLTSARRLAATVLLVTTGALSTLQASALLAPDPRQRALEFCETELEPGALIGTTVVPTFFHPPFVRENGGPKLKPRFEARLAAGDSPFTFAAPTGFDPAVLSREAADAFVASEFDWREELRLDDPEARAFLAALDARYGAPQRFAGISPALRRLFSFGLSPAPHDWLYPFQEVWVWGG</sequence>
<organism evidence="10 11">
    <name type="scientific">Engelhardtia mirabilis</name>
    <dbReference type="NCBI Taxonomy" id="2528011"/>
    <lineage>
        <taxon>Bacteria</taxon>
        <taxon>Pseudomonadati</taxon>
        <taxon>Planctomycetota</taxon>
        <taxon>Planctomycetia</taxon>
        <taxon>Planctomycetia incertae sedis</taxon>
        <taxon>Engelhardtia</taxon>
    </lineage>
</organism>
<evidence type="ECO:0000313" key="10">
    <source>
        <dbReference type="EMBL" id="QDU69264.1"/>
    </source>
</evidence>
<evidence type="ECO:0000256" key="6">
    <source>
        <dbReference type="ARBA" id="ARBA00022989"/>
    </source>
</evidence>
<feature type="transmembrane region" description="Helical" evidence="8">
    <location>
        <begin position="26"/>
        <end position="45"/>
    </location>
</feature>
<reference evidence="10 11" key="1">
    <citation type="submission" date="2019-02" db="EMBL/GenBank/DDBJ databases">
        <title>Deep-cultivation of Planctomycetes and their phenomic and genomic characterization uncovers novel biology.</title>
        <authorList>
            <person name="Wiegand S."/>
            <person name="Jogler M."/>
            <person name="Boedeker C."/>
            <person name="Pinto D."/>
            <person name="Vollmers J."/>
            <person name="Rivas-Marin E."/>
            <person name="Kohn T."/>
            <person name="Peeters S.H."/>
            <person name="Heuer A."/>
            <person name="Rast P."/>
            <person name="Oberbeckmann S."/>
            <person name="Bunk B."/>
            <person name="Jeske O."/>
            <person name="Meyerdierks A."/>
            <person name="Storesund J.E."/>
            <person name="Kallscheuer N."/>
            <person name="Luecker S."/>
            <person name="Lage O.M."/>
            <person name="Pohl T."/>
            <person name="Merkel B.J."/>
            <person name="Hornburger P."/>
            <person name="Mueller R.-W."/>
            <person name="Bruemmer F."/>
            <person name="Labrenz M."/>
            <person name="Spormann A.M."/>
            <person name="Op den Camp H."/>
            <person name="Overmann J."/>
            <person name="Amann R."/>
            <person name="Jetten M.S.M."/>
            <person name="Mascher T."/>
            <person name="Medema M.H."/>
            <person name="Devos D.P."/>
            <person name="Kaster A.-K."/>
            <person name="Ovreas L."/>
            <person name="Rohde M."/>
            <person name="Galperin M.Y."/>
            <person name="Jogler C."/>
        </authorList>
    </citation>
    <scope>NUCLEOTIDE SEQUENCE [LARGE SCALE GENOMIC DNA]</scope>
    <source>
        <strain evidence="10 11">Pla133</strain>
    </source>
</reference>
<dbReference type="GO" id="GO:0009103">
    <property type="term" value="P:lipopolysaccharide biosynthetic process"/>
    <property type="evidence" value="ECO:0007669"/>
    <property type="project" value="UniProtKB-ARBA"/>
</dbReference>
<gene>
    <name evidence="10" type="ORF">Pla133_43830</name>
</gene>
<evidence type="ECO:0000313" key="11">
    <source>
        <dbReference type="Proteomes" id="UP000316921"/>
    </source>
</evidence>
<evidence type="ECO:0000256" key="8">
    <source>
        <dbReference type="SAM" id="Phobius"/>
    </source>
</evidence>
<feature type="transmembrane region" description="Helical" evidence="8">
    <location>
        <begin position="344"/>
        <end position="364"/>
    </location>
</feature>
<feature type="transmembrane region" description="Helical" evidence="8">
    <location>
        <begin position="108"/>
        <end position="131"/>
    </location>
</feature>
<accession>A0A518BQL3</accession>
<comment type="subcellular location">
    <subcellularLocation>
        <location evidence="1">Cell membrane</location>
        <topology evidence="1">Multi-pass membrane protein</topology>
    </subcellularLocation>
</comment>
<keyword evidence="2" id="KW-1003">Cell membrane</keyword>
<dbReference type="GO" id="GO:0005886">
    <property type="term" value="C:plasma membrane"/>
    <property type="evidence" value="ECO:0007669"/>
    <property type="project" value="UniProtKB-SubCell"/>
</dbReference>
<keyword evidence="6 8" id="KW-1133">Transmembrane helix</keyword>
<feature type="transmembrane region" description="Helical" evidence="8">
    <location>
        <begin position="376"/>
        <end position="398"/>
    </location>
</feature>
<feature type="transmembrane region" description="Helical" evidence="8">
    <location>
        <begin position="236"/>
        <end position="256"/>
    </location>
</feature>
<keyword evidence="5 8" id="KW-0812">Transmembrane</keyword>
<dbReference type="PANTHER" id="PTHR33908">
    <property type="entry name" value="MANNOSYLTRANSFERASE YKCB-RELATED"/>
    <property type="match status" value="1"/>
</dbReference>
<keyword evidence="4" id="KW-0808">Transferase</keyword>
<dbReference type="PANTHER" id="PTHR33908:SF11">
    <property type="entry name" value="MEMBRANE PROTEIN"/>
    <property type="match status" value="1"/>
</dbReference>
<protein>
    <recommendedName>
        <fullName evidence="9">Glycosyltransferase RgtA/B/C/D-like domain-containing protein</fullName>
    </recommendedName>
</protein>
<evidence type="ECO:0000256" key="3">
    <source>
        <dbReference type="ARBA" id="ARBA00022676"/>
    </source>
</evidence>
<dbReference type="KEGG" id="pbap:Pla133_43830"/>
<feature type="transmembrane region" description="Helical" evidence="8">
    <location>
        <begin position="84"/>
        <end position="102"/>
    </location>
</feature>
<keyword evidence="11" id="KW-1185">Reference proteome</keyword>
<dbReference type="AlphaFoldDB" id="A0A518BQL3"/>
<dbReference type="InterPro" id="IPR038731">
    <property type="entry name" value="RgtA/B/C-like"/>
</dbReference>
<dbReference type="EMBL" id="CP036287">
    <property type="protein sequence ID" value="QDU69264.1"/>
    <property type="molecule type" value="Genomic_DNA"/>
</dbReference>
<name>A0A518BQL3_9BACT</name>
<keyword evidence="3" id="KW-0328">Glycosyltransferase</keyword>
<evidence type="ECO:0000256" key="2">
    <source>
        <dbReference type="ARBA" id="ARBA00022475"/>
    </source>
</evidence>
<evidence type="ECO:0000256" key="1">
    <source>
        <dbReference type="ARBA" id="ARBA00004651"/>
    </source>
</evidence>
<evidence type="ECO:0000256" key="7">
    <source>
        <dbReference type="ARBA" id="ARBA00023136"/>
    </source>
</evidence>
<proteinExistence type="predicted"/>
<dbReference type="GO" id="GO:0016763">
    <property type="term" value="F:pentosyltransferase activity"/>
    <property type="evidence" value="ECO:0007669"/>
    <property type="project" value="TreeGrafter"/>
</dbReference>
<feature type="transmembrane region" description="Helical" evidence="8">
    <location>
        <begin position="164"/>
        <end position="181"/>
    </location>
</feature>
<feature type="transmembrane region" description="Helical" evidence="8">
    <location>
        <begin position="138"/>
        <end position="158"/>
    </location>
</feature>
<dbReference type="Proteomes" id="UP000316921">
    <property type="component" value="Chromosome"/>
</dbReference>
<feature type="transmembrane region" description="Helical" evidence="8">
    <location>
        <begin position="296"/>
        <end position="315"/>
    </location>
</feature>
<feature type="transmembrane region" description="Helical" evidence="8">
    <location>
        <begin position="211"/>
        <end position="229"/>
    </location>
</feature>
<feature type="domain" description="Glycosyltransferase RgtA/B/C/D-like" evidence="9">
    <location>
        <begin position="112"/>
        <end position="248"/>
    </location>
</feature>